<dbReference type="PROSITE" id="PS00061">
    <property type="entry name" value="ADH_SHORT"/>
    <property type="match status" value="1"/>
</dbReference>
<dbReference type="KEGG" id="euz:DVS28_a5018"/>
<evidence type="ECO:0000256" key="2">
    <source>
        <dbReference type="ARBA" id="ARBA00023002"/>
    </source>
</evidence>
<proteinExistence type="inferred from homology"/>
<organism evidence="3 4">
    <name type="scientific">Euzebya pacifica</name>
    <dbReference type="NCBI Taxonomy" id="1608957"/>
    <lineage>
        <taxon>Bacteria</taxon>
        <taxon>Bacillati</taxon>
        <taxon>Actinomycetota</taxon>
        <taxon>Nitriliruptoria</taxon>
        <taxon>Euzebyales</taxon>
    </lineage>
</organism>
<evidence type="ECO:0000313" key="3">
    <source>
        <dbReference type="EMBL" id="AXV09675.1"/>
    </source>
</evidence>
<dbReference type="Pfam" id="PF13561">
    <property type="entry name" value="adh_short_C2"/>
    <property type="match status" value="1"/>
</dbReference>
<protein>
    <submittedName>
        <fullName evidence="3">3-oxoacyl-[acyl-carrier protein] reductase</fullName>
    </submittedName>
</protein>
<evidence type="ECO:0000313" key="4">
    <source>
        <dbReference type="Proteomes" id="UP000264006"/>
    </source>
</evidence>
<dbReference type="InterPro" id="IPR002347">
    <property type="entry name" value="SDR_fam"/>
</dbReference>
<gene>
    <name evidence="3" type="ORF">DVS28_a5018</name>
</gene>
<comment type="similarity">
    <text evidence="1">Belongs to the short-chain dehydrogenases/reductases (SDR) family.</text>
</comment>
<dbReference type="InterPro" id="IPR020904">
    <property type="entry name" value="Sc_DH/Rdtase_CS"/>
</dbReference>
<reference evidence="3 4" key="1">
    <citation type="submission" date="2018-09" db="EMBL/GenBank/DDBJ databases">
        <title>Complete genome sequence of Euzebya sp. DY32-46 isolated from seawater of Pacific Ocean.</title>
        <authorList>
            <person name="Xu L."/>
            <person name="Wu Y.-H."/>
            <person name="Xu X.-W."/>
        </authorList>
    </citation>
    <scope>NUCLEOTIDE SEQUENCE [LARGE SCALE GENOMIC DNA]</scope>
    <source>
        <strain evidence="3 4">DY32-46</strain>
    </source>
</reference>
<dbReference type="Gene3D" id="3.40.50.720">
    <property type="entry name" value="NAD(P)-binding Rossmann-like Domain"/>
    <property type="match status" value="1"/>
</dbReference>
<dbReference type="EMBL" id="CP031165">
    <property type="protein sequence ID" value="AXV09675.1"/>
    <property type="molecule type" value="Genomic_DNA"/>
</dbReference>
<dbReference type="PRINTS" id="PR00080">
    <property type="entry name" value="SDRFAMILY"/>
</dbReference>
<keyword evidence="2" id="KW-0560">Oxidoreductase</keyword>
<accession>A0A346Y5C8</accession>
<dbReference type="AlphaFoldDB" id="A0A346Y5C8"/>
<keyword evidence="4" id="KW-1185">Reference proteome</keyword>
<dbReference type="FunFam" id="3.40.50.720:FF:000084">
    <property type="entry name" value="Short-chain dehydrogenase reductase"/>
    <property type="match status" value="1"/>
</dbReference>
<evidence type="ECO:0000256" key="1">
    <source>
        <dbReference type="ARBA" id="ARBA00006484"/>
    </source>
</evidence>
<dbReference type="PANTHER" id="PTHR24321:SF8">
    <property type="entry name" value="ESTRADIOL 17-BETA-DEHYDROGENASE 8-RELATED"/>
    <property type="match status" value="1"/>
</dbReference>
<dbReference type="InterPro" id="IPR036291">
    <property type="entry name" value="NAD(P)-bd_dom_sf"/>
</dbReference>
<dbReference type="SUPFAM" id="SSF51735">
    <property type="entry name" value="NAD(P)-binding Rossmann-fold domains"/>
    <property type="match status" value="1"/>
</dbReference>
<dbReference type="Proteomes" id="UP000264006">
    <property type="component" value="Chromosome"/>
</dbReference>
<dbReference type="PRINTS" id="PR00081">
    <property type="entry name" value="GDHRDH"/>
</dbReference>
<dbReference type="GO" id="GO:0016491">
    <property type="term" value="F:oxidoreductase activity"/>
    <property type="evidence" value="ECO:0007669"/>
    <property type="project" value="UniProtKB-KW"/>
</dbReference>
<name>A0A346Y5C8_9ACTN</name>
<sequence>MARADERRSDMTAIDLTGRVALVTGAAQGLGEGMATALAAAGAAVAIADIQEASGKEVAARLAEQGATTTFITHDVTQESSWEQAVAACTSELGGLDVLVNNAGIELSALAIEADAEDLRRMLEVNVLGTALGIKHGLRAMGPNGPAGKGGSIINIASVAATIAFPGISGYSATKSAVDRLTRVAAMEAGKLGLGVRVNCIYPGLVPTAMGQKLAGDVVAMGLFESPDAAIGAVVDQTPLGRLGEVGDMADAVVWLASDASRFVTGAGIPVDGGMGM</sequence>
<dbReference type="PANTHER" id="PTHR24321">
    <property type="entry name" value="DEHYDROGENASES, SHORT CHAIN"/>
    <property type="match status" value="1"/>
</dbReference>